<dbReference type="AlphaFoldDB" id="A0A1S1NBN1"/>
<sequence>MTLESKIADINKLVAEQTAEYSKLTGEITAGLTEIDTVAQNMAATHTLIKDNHQAINDWQTKTGKVTLKDLNGQSYQVDTLPSLIGEAQKINPHPEVMTKAQFDALREMRKQQYAGSGFVEWGRHNRGTATKNVNVGIWQYISQTNINAIIMGEASSNAHDGISSSLYPKVLVDNVIHHVSKVAHASTQNLLKFPPAPDGSKTYDSAKGILTEHDSPASAFEGQFVNGSLRLGDTTGWKTYSTSSELSIVDGSLQSVSTGNQYPAAAINEVGLNFPVGTRVRFEFSVTSGQVKTLRYSSSNLGHQNIKTLLTDKGMGRYTVEYIADHSAHYIWFEHDNAPGNVLQINNVSAMPVTEQVVTSRKDLVFLESWHEKIADKDVVYPLGNVQYGASAYEGITLANTLVAQGYSAFGQWDSSTKGYGVKWSTLSDVNRVKFLKNPQHNIYYDPEAKAYIQVRYRIRVVEGKGDNWTPNTVRANFDAVIMGYRYGPNAERIAVRGARINNEDYSVDGNNFYHNKAWTSLPTANINAEADAHVWIQRNFGEYVSHNNTARAVPIALVQRLNQGVFHPVYNPSGTASPAIKSVNGTVTSTTSLSGILNGSNITSALECFVQSADYGEPFRVGRYGETGKIGFSSGYNGIRPWSDKYHDTIYSGQVEDLRLNANKQDVNQLREETIRKAVAGTLRGKDSNLFTKIEKFISFTKQSNTRYQGTSSVNPSPWRLIFNVSDSSIGATSKGFNGYKTGRHKPNGSWVLYKGDNGKELISASIVHGAYENNEHYFLPWIPDDVNGSVITPQRQMAMDEIDSLFPIGTKIDVYLIDAVELSAEFDSLPWVDIIGHPERIAETFPDGVVGQWIPQLPNGGSQDFKLNRKASQPLTWAMSLDDGSSWSSGSLAINSTKNAYVSPVEAARVQLIYYCADAGFTAPAVNSQVLGAVGDVWLGNDARSNFGARLQQSLTSSIATTVSYTSNTYVPLNAKNLLDEKLIKDEFPQHAVPPSLGGVKGAYACKALPSITNYRGLLYMQFHGAQLQLDNIEPTLVLGSDKVGLVDDKAYIKIATSHMQGVYQKVRNFGTSSYDSYLQAGDLVADQHGNMVSVATGLVHYRKVTITNWGDDQTIPVIDNENVKTDLNGNTMKVFCHHTLLPLGIASH</sequence>
<accession>A0A1S1NBN1</accession>
<proteinExistence type="predicted"/>
<keyword evidence="2" id="KW-1185">Reference proteome</keyword>
<comment type="caution">
    <text evidence="1">The sequence shown here is derived from an EMBL/GenBank/DDBJ whole genome shotgun (WGS) entry which is preliminary data.</text>
</comment>
<evidence type="ECO:0000313" key="1">
    <source>
        <dbReference type="EMBL" id="OHU96824.1"/>
    </source>
</evidence>
<dbReference type="RefSeq" id="WP_070990907.1">
    <property type="nucleotide sequence ID" value="NZ_CBCSHD010000001.1"/>
</dbReference>
<dbReference type="EMBL" id="MNAN01000026">
    <property type="protein sequence ID" value="OHU96824.1"/>
    <property type="molecule type" value="Genomic_DNA"/>
</dbReference>
<organism evidence="1 2">
    <name type="scientific">Pseudoalteromonas byunsanensis</name>
    <dbReference type="NCBI Taxonomy" id="327939"/>
    <lineage>
        <taxon>Bacteria</taxon>
        <taxon>Pseudomonadati</taxon>
        <taxon>Pseudomonadota</taxon>
        <taxon>Gammaproteobacteria</taxon>
        <taxon>Alteromonadales</taxon>
        <taxon>Pseudoalteromonadaceae</taxon>
        <taxon>Pseudoalteromonas</taxon>
    </lineage>
</organism>
<protein>
    <submittedName>
        <fullName evidence="1">Uncharacterized protein</fullName>
    </submittedName>
</protein>
<dbReference type="Proteomes" id="UP000180253">
    <property type="component" value="Unassembled WGS sequence"/>
</dbReference>
<evidence type="ECO:0000313" key="2">
    <source>
        <dbReference type="Proteomes" id="UP000180253"/>
    </source>
</evidence>
<reference evidence="1 2" key="1">
    <citation type="submission" date="2016-10" db="EMBL/GenBank/DDBJ databases">
        <title>Pseudoalteromonas amylolytica sp. nov., isolated from the surface seawater.</title>
        <authorList>
            <person name="Wu Y.-H."/>
            <person name="Cheng H."/>
            <person name="Jin X.-B."/>
            <person name="Wang C.-S."/>
            <person name="Xu X.-W."/>
        </authorList>
    </citation>
    <scope>NUCLEOTIDE SEQUENCE [LARGE SCALE GENOMIC DNA]</scope>
    <source>
        <strain evidence="1 2">JCM 12483</strain>
    </source>
</reference>
<dbReference type="OrthoDB" id="6277575at2"/>
<gene>
    <name evidence="1" type="ORF">BIW53_05750</name>
</gene>
<name>A0A1S1NBN1_9GAMM</name>
<dbReference type="STRING" id="327939.BIW53_05750"/>